<feature type="transmembrane region" description="Helical" evidence="1">
    <location>
        <begin position="71"/>
        <end position="93"/>
    </location>
</feature>
<dbReference type="GO" id="GO:0005886">
    <property type="term" value="C:plasma membrane"/>
    <property type="evidence" value="ECO:0007669"/>
    <property type="project" value="TreeGrafter"/>
</dbReference>
<evidence type="ECO:0000256" key="1">
    <source>
        <dbReference type="SAM" id="Phobius"/>
    </source>
</evidence>
<name>A0A3E1EYC2_9FLAO</name>
<feature type="transmembrane region" description="Helical" evidence="1">
    <location>
        <begin position="269"/>
        <end position="287"/>
    </location>
</feature>
<dbReference type="OrthoDB" id="9342495at2"/>
<sequence length="469" mass="51282">MNKSEKYSSKVIELFKKILPSPFTIAIILTLITLLIAQFFTKPSTITHGDYFLKLIGDWEAGLWDHSGGGLYFAFQMMLILVLGHILALTPIIDRLIQSLLKYCNSTASSAFIVSFGAIALGLINWGLGLIFGAIIARKIGEKFALENKALNYGLIAASGYVTMMIWHGGLSGSATTKSMEAGYIPEMTQQMNIVGEFPNAIPFESTIGSTMNIVLTLACLIIVPLFLYWLAKKTNLESVPKFKTPINETTSEIISNVKGAEKLDYSKILGIGLGISILMVGFYKAISYEGNSSLGFIQLNFINLIFLGLSLTLHQTIQNFTKALQNAIGDISGILIQFPFYFGILALMKSSGLIILFSESITSIANEFTLPIFTFISAGVINFFVPSGGGQWAIQGPIILETAQQIGADLPKTIMAMAYGDQLTNMLQPFWALPLLGITQLKPHQLLPYTFLLFIVGVIIFSVGLMLF</sequence>
<dbReference type="EMBL" id="QURB01000003">
    <property type="protein sequence ID" value="RFC54544.1"/>
    <property type="molecule type" value="Genomic_DNA"/>
</dbReference>
<evidence type="ECO:0000313" key="2">
    <source>
        <dbReference type="EMBL" id="RFC54544.1"/>
    </source>
</evidence>
<feature type="transmembrane region" description="Helical" evidence="1">
    <location>
        <begin position="214"/>
        <end position="232"/>
    </location>
</feature>
<feature type="transmembrane region" description="Helical" evidence="1">
    <location>
        <begin position="150"/>
        <end position="170"/>
    </location>
</feature>
<feature type="transmembrane region" description="Helical" evidence="1">
    <location>
        <begin position="20"/>
        <end position="40"/>
    </location>
</feature>
<dbReference type="PANTHER" id="PTHR41983:SF2">
    <property type="entry name" value="SHORT-CHAIN FATTY ACID TRANSPORTER-RELATED"/>
    <property type="match status" value="1"/>
</dbReference>
<accession>A0A3E1EYC2</accession>
<feature type="transmembrane region" description="Helical" evidence="1">
    <location>
        <begin position="335"/>
        <end position="357"/>
    </location>
</feature>
<gene>
    <name evidence="2" type="ORF">DXU93_06025</name>
</gene>
<feature type="transmembrane region" description="Helical" evidence="1">
    <location>
        <begin position="293"/>
        <end position="314"/>
    </location>
</feature>
<evidence type="ECO:0000313" key="3">
    <source>
        <dbReference type="Proteomes" id="UP000257127"/>
    </source>
</evidence>
<feature type="transmembrane region" description="Helical" evidence="1">
    <location>
        <begin position="113"/>
        <end position="138"/>
    </location>
</feature>
<reference evidence="2 3" key="1">
    <citation type="submission" date="2018-08" db="EMBL/GenBank/DDBJ databases">
        <title>The draft genome squence of Brumimicrobium sp. N62.</title>
        <authorList>
            <person name="Du Z.-J."/>
            <person name="Luo H.-R."/>
        </authorList>
    </citation>
    <scope>NUCLEOTIDE SEQUENCE [LARGE SCALE GENOMIC DNA]</scope>
    <source>
        <strain evidence="2 3">N62</strain>
    </source>
</reference>
<feature type="transmembrane region" description="Helical" evidence="1">
    <location>
        <begin position="447"/>
        <end position="468"/>
    </location>
</feature>
<dbReference type="Pfam" id="PF02667">
    <property type="entry name" value="SCFA_trans"/>
    <property type="match status" value="1"/>
</dbReference>
<keyword evidence="1" id="KW-0812">Transmembrane</keyword>
<proteinExistence type="predicted"/>
<feature type="transmembrane region" description="Helical" evidence="1">
    <location>
        <begin position="369"/>
        <end position="386"/>
    </location>
</feature>
<dbReference type="AlphaFoldDB" id="A0A3E1EYC2"/>
<comment type="caution">
    <text evidence="2">The sequence shown here is derived from an EMBL/GenBank/DDBJ whole genome shotgun (WGS) entry which is preliminary data.</text>
</comment>
<keyword evidence="1" id="KW-0472">Membrane</keyword>
<organism evidence="2 3">
    <name type="scientific">Brumimicrobium aurantiacum</name>
    <dbReference type="NCBI Taxonomy" id="1737063"/>
    <lineage>
        <taxon>Bacteria</taxon>
        <taxon>Pseudomonadati</taxon>
        <taxon>Bacteroidota</taxon>
        <taxon>Flavobacteriia</taxon>
        <taxon>Flavobacteriales</taxon>
        <taxon>Crocinitomicaceae</taxon>
        <taxon>Brumimicrobium</taxon>
    </lineage>
</organism>
<dbReference type="PANTHER" id="PTHR41983">
    <property type="entry name" value="SHORT-CHAIN FATTY ACID TRANSPORTER-RELATED"/>
    <property type="match status" value="1"/>
</dbReference>
<protein>
    <submittedName>
        <fullName evidence="2">Short-chain fatty acid transporter</fullName>
    </submittedName>
</protein>
<dbReference type="RefSeq" id="WP_116880379.1">
    <property type="nucleotide sequence ID" value="NZ_QURB01000003.1"/>
</dbReference>
<keyword evidence="1" id="KW-1133">Transmembrane helix</keyword>
<dbReference type="Proteomes" id="UP000257127">
    <property type="component" value="Unassembled WGS sequence"/>
</dbReference>
<keyword evidence="3" id="KW-1185">Reference proteome</keyword>
<dbReference type="InterPro" id="IPR006160">
    <property type="entry name" value="SCFA_transpt_AtoE"/>
</dbReference>